<keyword evidence="4" id="KW-0804">Transcription</keyword>
<dbReference type="InterPro" id="IPR005119">
    <property type="entry name" value="LysR_subst-bd"/>
</dbReference>
<protein>
    <submittedName>
        <fullName evidence="6">LysR family transcriptional regulator</fullName>
    </submittedName>
</protein>
<dbReference type="EMBL" id="AVPG01000012">
    <property type="protein sequence ID" value="KGX86626.1"/>
    <property type="molecule type" value="Genomic_DNA"/>
</dbReference>
<evidence type="ECO:0000256" key="2">
    <source>
        <dbReference type="ARBA" id="ARBA00023015"/>
    </source>
</evidence>
<dbReference type="Pfam" id="PF03466">
    <property type="entry name" value="LysR_substrate"/>
    <property type="match status" value="1"/>
</dbReference>
<dbReference type="GO" id="GO:0003677">
    <property type="term" value="F:DNA binding"/>
    <property type="evidence" value="ECO:0007669"/>
    <property type="project" value="UniProtKB-KW"/>
</dbReference>
<dbReference type="Proteomes" id="UP000030401">
    <property type="component" value="Unassembled WGS sequence"/>
</dbReference>
<keyword evidence="2" id="KW-0805">Transcription regulation</keyword>
<reference evidence="6 7" key="1">
    <citation type="submission" date="2013-08" db="EMBL/GenBank/DDBJ databases">
        <authorList>
            <person name="Huang J."/>
            <person name="Wang G."/>
        </authorList>
    </citation>
    <scope>NUCLEOTIDE SEQUENCE [LARGE SCALE GENOMIC DNA]</scope>
    <source>
        <strain evidence="6 7">JSM 072002</strain>
    </source>
</reference>
<dbReference type="eggNOG" id="COG0583">
    <property type="taxonomic scope" value="Bacteria"/>
</dbReference>
<dbReference type="Pfam" id="PF00126">
    <property type="entry name" value="HTH_1"/>
    <property type="match status" value="1"/>
</dbReference>
<dbReference type="InterPro" id="IPR036390">
    <property type="entry name" value="WH_DNA-bd_sf"/>
</dbReference>
<dbReference type="PROSITE" id="PS50931">
    <property type="entry name" value="HTH_LYSR"/>
    <property type="match status" value="1"/>
</dbReference>
<name>A0A0A5G0J5_9BACI</name>
<comment type="similarity">
    <text evidence="1">Belongs to the LysR transcriptional regulatory family.</text>
</comment>
<dbReference type="PANTHER" id="PTHR30419">
    <property type="entry name" value="HTH-TYPE TRANSCRIPTIONAL REGULATOR YBHD"/>
    <property type="match status" value="1"/>
</dbReference>
<dbReference type="Gene3D" id="1.10.10.10">
    <property type="entry name" value="Winged helix-like DNA-binding domain superfamily/Winged helix DNA-binding domain"/>
    <property type="match status" value="1"/>
</dbReference>
<sequence length="297" mass="34337">MDIRELKYFTQVAKEKNFTVAARNLHISQPALSKTIKNLEHELDIQLFDRSDKEIKLTEMGEFFFIQADGILQAFDSLKGALYDKSKLNKGEIIVGLPPVIGTSIFVNVLTSFREKYPDITLHIVENGAKMVEHNLQKGLIDIGVVISPVNEQQFEYIPIMKDESVLIVHENHWLSELESVTFDDLREEEFLLLDKTFMLHHHIINRCVESGYKPNIAFESSQWDFLVELVAQNQGISILPRPILERVDTPHIRTIPFNFPPLHWDVGFLLNRDQYVTHVMKTFIDHSIKLVRQSTS</sequence>
<organism evidence="6 7">
    <name type="scientific">Pontibacillus litoralis JSM 072002</name>
    <dbReference type="NCBI Taxonomy" id="1385512"/>
    <lineage>
        <taxon>Bacteria</taxon>
        <taxon>Bacillati</taxon>
        <taxon>Bacillota</taxon>
        <taxon>Bacilli</taxon>
        <taxon>Bacillales</taxon>
        <taxon>Bacillaceae</taxon>
        <taxon>Pontibacillus</taxon>
    </lineage>
</organism>
<evidence type="ECO:0000256" key="3">
    <source>
        <dbReference type="ARBA" id="ARBA00023125"/>
    </source>
</evidence>
<dbReference type="GO" id="GO:0003700">
    <property type="term" value="F:DNA-binding transcription factor activity"/>
    <property type="evidence" value="ECO:0007669"/>
    <property type="project" value="InterPro"/>
</dbReference>
<dbReference type="SUPFAM" id="SSF53850">
    <property type="entry name" value="Periplasmic binding protein-like II"/>
    <property type="match status" value="1"/>
</dbReference>
<comment type="caution">
    <text evidence="6">The sequence shown here is derived from an EMBL/GenBank/DDBJ whole genome shotgun (WGS) entry which is preliminary data.</text>
</comment>
<dbReference type="InterPro" id="IPR000847">
    <property type="entry name" value="LysR_HTH_N"/>
</dbReference>
<keyword evidence="7" id="KW-1185">Reference proteome</keyword>
<dbReference type="InterPro" id="IPR036388">
    <property type="entry name" value="WH-like_DNA-bd_sf"/>
</dbReference>
<gene>
    <name evidence="6" type="ORF">N784_04475</name>
</gene>
<evidence type="ECO:0000259" key="5">
    <source>
        <dbReference type="PROSITE" id="PS50931"/>
    </source>
</evidence>
<dbReference type="AlphaFoldDB" id="A0A0A5G0J5"/>
<keyword evidence="3" id="KW-0238">DNA-binding</keyword>
<evidence type="ECO:0000313" key="6">
    <source>
        <dbReference type="EMBL" id="KGX86626.1"/>
    </source>
</evidence>
<proteinExistence type="inferred from homology"/>
<feature type="domain" description="HTH lysR-type" evidence="5">
    <location>
        <begin position="1"/>
        <end position="58"/>
    </location>
</feature>
<evidence type="ECO:0000256" key="1">
    <source>
        <dbReference type="ARBA" id="ARBA00009437"/>
    </source>
</evidence>
<dbReference type="STRING" id="1385512.N784_04475"/>
<dbReference type="Gene3D" id="3.40.190.290">
    <property type="match status" value="1"/>
</dbReference>
<dbReference type="FunFam" id="1.10.10.10:FF:000001">
    <property type="entry name" value="LysR family transcriptional regulator"/>
    <property type="match status" value="1"/>
</dbReference>
<dbReference type="InterPro" id="IPR050950">
    <property type="entry name" value="HTH-type_LysR_regulators"/>
</dbReference>
<dbReference type="PANTHER" id="PTHR30419:SF8">
    <property type="entry name" value="NITROGEN ASSIMILATION TRANSCRIPTIONAL ACTIVATOR-RELATED"/>
    <property type="match status" value="1"/>
</dbReference>
<dbReference type="SUPFAM" id="SSF46785">
    <property type="entry name" value="Winged helix' DNA-binding domain"/>
    <property type="match status" value="1"/>
</dbReference>
<dbReference type="PRINTS" id="PR00039">
    <property type="entry name" value="HTHLYSR"/>
</dbReference>
<evidence type="ECO:0000256" key="4">
    <source>
        <dbReference type="ARBA" id="ARBA00023163"/>
    </source>
</evidence>
<dbReference type="GO" id="GO:0005829">
    <property type="term" value="C:cytosol"/>
    <property type="evidence" value="ECO:0007669"/>
    <property type="project" value="TreeGrafter"/>
</dbReference>
<accession>A0A0A5G0J5</accession>
<evidence type="ECO:0000313" key="7">
    <source>
        <dbReference type="Proteomes" id="UP000030401"/>
    </source>
</evidence>
<dbReference type="RefSeq" id="WP_036834366.1">
    <property type="nucleotide sequence ID" value="NZ_AVPG01000012.1"/>
</dbReference>